<dbReference type="SUPFAM" id="SSF103473">
    <property type="entry name" value="MFS general substrate transporter"/>
    <property type="match status" value="1"/>
</dbReference>
<dbReference type="PANTHER" id="PTHR23511:SF35">
    <property type="entry name" value="MAJOR FACILITATOR SUPERFAMILY (MFS) PROFILE DOMAIN-CONTAINING PROTEIN"/>
    <property type="match status" value="1"/>
</dbReference>
<evidence type="ECO:0000256" key="3">
    <source>
        <dbReference type="ARBA" id="ARBA00022692"/>
    </source>
</evidence>
<feature type="compositionally biased region" description="Basic and acidic residues" evidence="6">
    <location>
        <begin position="151"/>
        <end position="162"/>
    </location>
</feature>
<dbReference type="PANTHER" id="PTHR23511">
    <property type="entry name" value="SYNAPTIC VESICLE GLYCOPROTEIN 2"/>
    <property type="match status" value="1"/>
</dbReference>
<dbReference type="InterPro" id="IPR020846">
    <property type="entry name" value="MFS_dom"/>
</dbReference>
<dbReference type="Proteomes" id="UP000249218">
    <property type="component" value="Unassembled WGS sequence"/>
</dbReference>
<feature type="compositionally biased region" description="Polar residues" evidence="6">
    <location>
        <begin position="440"/>
        <end position="460"/>
    </location>
</feature>
<feature type="compositionally biased region" description="Basic and acidic residues" evidence="6">
    <location>
        <begin position="375"/>
        <end position="408"/>
    </location>
</feature>
<feature type="transmembrane region" description="Helical" evidence="7">
    <location>
        <begin position="1081"/>
        <end position="1103"/>
    </location>
</feature>
<keyword evidence="4 7" id="KW-1133">Transmembrane helix</keyword>
<evidence type="ECO:0000256" key="5">
    <source>
        <dbReference type="ARBA" id="ARBA00023136"/>
    </source>
</evidence>
<comment type="subcellular location">
    <subcellularLocation>
        <location evidence="1">Membrane</location>
        <topology evidence="1">Multi-pass membrane protein</topology>
    </subcellularLocation>
</comment>
<feature type="compositionally biased region" description="Polar residues" evidence="6">
    <location>
        <begin position="764"/>
        <end position="773"/>
    </location>
</feature>
<proteinExistence type="predicted"/>
<evidence type="ECO:0000256" key="1">
    <source>
        <dbReference type="ARBA" id="ARBA00004141"/>
    </source>
</evidence>
<feature type="domain" description="Major facilitator superfamily (MFS) profile" evidence="8">
    <location>
        <begin position="789"/>
        <end position="1286"/>
    </location>
</feature>
<dbReference type="PROSITE" id="PS50850">
    <property type="entry name" value="MFS"/>
    <property type="match status" value="1"/>
</dbReference>
<evidence type="ECO:0000313" key="9">
    <source>
        <dbReference type="EMBL" id="PZC75948.1"/>
    </source>
</evidence>
<name>A0A2W1BLZ7_HELAM</name>
<evidence type="ECO:0000256" key="2">
    <source>
        <dbReference type="ARBA" id="ARBA00022448"/>
    </source>
</evidence>
<keyword evidence="10" id="KW-1185">Reference proteome</keyword>
<gene>
    <name evidence="9" type="primary">HaOG205289</name>
    <name evidence="9" type="ORF">B5X24_HaOG205289</name>
</gene>
<evidence type="ECO:0000256" key="4">
    <source>
        <dbReference type="ARBA" id="ARBA00022989"/>
    </source>
</evidence>
<sequence>MPSSSYSANVTAPAVATKSDGTLKQTFTLSKNKYPNFTVSDEPVKKWPFGKCKPGGCLDPPFSEDKYAYKPSTRSGPESIDKESNISKLEGTNADDVERDVPRGCLDPPFSEDKYAYKPSTRSGPERYDTEPNNSDDVKSDVSRDQSPTKVRYEDARTESKRSSFFESGFFKKKRRLSDKSTSTLEKFDSTSKLNPVESPKNSVSDDGSESIITYPPKISSDLGISDNKTNRSKGPSEDRSRKSFNDFHSEPYFIPPKGIHRIKEKETLNQKDSPKHRPSEVLESKRKESTKTPIFIPIPVPIPLRPDKVEPEDDTKKYDTLPTQDENVVDKIVMPDKELKQISNLRPESITAKNEDTANVQQPDVSLSDSNSVDSKRKPDEKTDKVINLIKEKEASNKIDSPKRRSSDVSNTQGSDENAVDKIVTPDKSVITDNKDLANVQQQPDMSPSDSYKSNTKTQPAEKKDRKNSIDRNTEAASFITPIPVPVPVKVESNTSNTDSTLTENNSSKSSLPLITNSDEKVSPIPKKNLRTTTDSIDQENSQSETTLSEVPTIKADLKSDDVGSRDFKTDDNISTVPKTDDNISTVPKTDDNISTVPQTDDNISTVPKTDDNISTVPQTDDNISTVPKTDDNISTVPKTDDNISLKKKEEDSSSPSLKEEDDISPMPSIKEEGDIKQSYEDPNAMSSTPKEVVNENTGSDKDFQEEIKVDISNKEDQKENPILAKTEDMTTIPKEIPRSPLIEIPKSPRNDESASHEGGVDSQEQQQNIQSDVPDKRVIDLYERELMPLQIIIKELRDEIDVLAAQQTSFKDNMFCPNKPKLPHKINTVAEDVDNKDKYAADLDQALAVAGIGWYNIKYCLALALFLIAAIVEPVGYSFVLPAAMCDLNMTDGQRGFISSIPYIAAFMPNLISFAACKFVTSLCIACPAAVPYTFIGEILPAKYRDVVLSITNALQISGSALVPLLAWGILPLDFRIDFGLYYFRPWRLLAIIYSSVFILAAVLLTFGPESPKYLVSQGKLDEALKVLQTMYAGNKRKAPEDYPIKRLDAPQFEKQKTGFLTSLKVQSLPLLKPPYLKWFALNGFLLFGIFAVLNGLYMWVPDVLNRVLTGDGEGMTACDVIFDRLNQTIAEDAECVDTIENITFVISSVANVSCAVIAVAVSSTVKIIGKKRLLISVYLLIGTFCVLINFITQDMLFAVLLSSFPIMGLAIGPVNAYAVEFFPTNLRGMAVSLTMMLGRTGSIIGTNVAGLLLNAVCELTFYLFGGLLILCGVLSFLLPGAQKTPTNQKQLPLEDMTRL</sequence>
<feature type="transmembrane region" description="Helical" evidence="7">
    <location>
        <begin position="1176"/>
        <end position="1194"/>
    </location>
</feature>
<dbReference type="InterPro" id="IPR011701">
    <property type="entry name" value="MFS"/>
</dbReference>
<organism evidence="9 10">
    <name type="scientific">Helicoverpa armigera</name>
    <name type="common">Cotton bollworm</name>
    <name type="synonym">Heliothis armigera</name>
    <dbReference type="NCBI Taxonomy" id="29058"/>
    <lineage>
        <taxon>Eukaryota</taxon>
        <taxon>Metazoa</taxon>
        <taxon>Ecdysozoa</taxon>
        <taxon>Arthropoda</taxon>
        <taxon>Hexapoda</taxon>
        <taxon>Insecta</taxon>
        <taxon>Pterygota</taxon>
        <taxon>Neoptera</taxon>
        <taxon>Endopterygota</taxon>
        <taxon>Lepidoptera</taxon>
        <taxon>Glossata</taxon>
        <taxon>Ditrysia</taxon>
        <taxon>Noctuoidea</taxon>
        <taxon>Noctuidae</taxon>
        <taxon>Heliothinae</taxon>
        <taxon>Helicoverpa</taxon>
    </lineage>
</organism>
<feature type="transmembrane region" description="Helical" evidence="7">
    <location>
        <begin position="989"/>
        <end position="1009"/>
    </location>
</feature>
<dbReference type="InterPro" id="IPR036259">
    <property type="entry name" value="MFS_trans_sf"/>
</dbReference>
<evidence type="ECO:0000256" key="6">
    <source>
        <dbReference type="SAM" id="MobiDB-lite"/>
    </source>
</evidence>
<feature type="transmembrane region" description="Helical" evidence="7">
    <location>
        <begin position="863"/>
        <end position="886"/>
    </location>
</feature>
<accession>A0A2W1BLZ7</accession>
<feature type="compositionally biased region" description="Basic and acidic residues" evidence="6">
    <location>
        <begin position="671"/>
        <end position="681"/>
    </location>
</feature>
<feature type="transmembrane region" description="Helical" evidence="7">
    <location>
        <begin position="898"/>
        <end position="915"/>
    </location>
</feature>
<feature type="compositionally biased region" description="Basic and acidic residues" evidence="6">
    <location>
        <begin position="235"/>
        <end position="250"/>
    </location>
</feature>
<feature type="region of interest" description="Disordered" evidence="6">
    <location>
        <begin position="54"/>
        <end position="162"/>
    </location>
</feature>
<feature type="compositionally biased region" description="Basic and acidic residues" evidence="6">
    <location>
        <begin position="700"/>
        <end position="721"/>
    </location>
</feature>
<feature type="compositionally biased region" description="Low complexity" evidence="6">
    <location>
        <begin position="365"/>
        <end position="374"/>
    </location>
</feature>
<feature type="compositionally biased region" description="Basic and acidic residues" evidence="6">
    <location>
        <begin position="262"/>
        <end position="291"/>
    </location>
</feature>
<reference evidence="9 10" key="1">
    <citation type="journal article" date="2017" name="BMC Biol.">
        <title>Genomic innovations, transcriptional plasticity and gene loss underlying the evolution and divergence of two highly polyphagous and invasive Helicoverpa pest species.</title>
        <authorList>
            <person name="Pearce S.L."/>
            <person name="Clarke D.F."/>
            <person name="East P.D."/>
            <person name="Elfekih S."/>
            <person name="Gordon K.H."/>
            <person name="Jermiin L.S."/>
            <person name="McGaughran A."/>
            <person name="Oakeshott J.G."/>
            <person name="Papanikolaou A."/>
            <person name="Perera O.P."/>
            <person name="Rane R.V."/>
            <person name="Richards S."/>
            <person name="Tay W.T."/>
            <person name="Walsh T.K."/>
            <person name="Anderson A."/>
            <person name="Anderson C.J."/>
            <person name="Asgari S."/>
            <person name="Board P.G."/>
            <person name="Bretschneider A."/>
            <person name="Campbell P.M."/>
            <person name="Chertemps T."/>
            <person name="Christeller J.T."/>
            <person name="Coppin C.W."/>
            <person name="Downes S.J."/>
            <person name="Duan G."/>
            <person name="Farnsworth C.A."/>
            <person name="Good R.T."/>
            <person name="Han L.B."/>
            <person name="Han Y.C."/>
            <person name="Hatje K."/>
            <person name="Horne I."/>
            <person name="Huang Y.P."/>
            <person name="Hughes D.S."/>
            <person name="Jacquin-Joly E."/>
            <person name="James W."/>
            <person name="Jhangiani S."/>
            <person name="Kollmar M."/>
            <person name="Kuwar S.S."/>
            <person name="Li S."/>
            <person name="Liu N.Y."/>
            <person name="Maibeche M.T."/>
            <person name="Miller J.R."/>
            <person name="Montagne N."/>
            <person name="Perry T."/>
            <person name="Qu J."/>
            <person name="Song S.V."/>
            <person name="Sutton G.G."/>
            <person name="Vogel H."/>
            <person name="Walenz B.P."/>
            <person name="Xu W."/>
            <person name="Zhang H.J."/>
            <person name="Zou Z."/>
            <person name="Batterham P."/>
            <person name="Edwards O.R."/>
            <person name="Feyereisen R."/>
            <person name="Gibbs R.A."/>
            <person name="Heckel D.G."/>
            <person name="McGrath A."/>
            <person name="Robin C."/>
            <person name="Scherer S.E."/>
            <person name="Worley K.C."/>
            <person name="Wu Y.D."/>
        </authorList>
    </citation>
    <scope>NUCLEOTIDE SEQUENCE [LARGE SCALE GENOMIC DNA]</scope>
    <source>
        <strain evidence="9">Harm_GR_Male_#8</strain>
        <tissue evidence="9">Whole organism</tissue>
    </source>
</reference>
<feature type="compositionally biased region" description="Polar residues" evidence="6">
    <location>
        <begin position="493"/>
        <end position="518"/>
    </location>
</feature>
<feature type="transmembrane region" description="Helical" evidence="7">
    <location>
        <begin position="949"/>
        <end position="969"/>
    </location>
</feature>
<keyword evidence="3 7" id="KW-0812">Transmembrane</keyword>
<feature type="transmembrane region" description="Helical" evidence="7">
    <location>
        <begin position="1262"/>
        <end position="1284"/>
    </location>
</feature>
<feature type="compositionally biased region" description="Basic and acidic residues" evidence="6">
    <location>
        <begin position="124"/>
        <end position="144"/>
    </location>
</feature>
<feature type="transmembrane region" description="Helical" evidence="7">
    <location>
        <begin position="1145"/>
        <end position="1164"/>
    </location>
</feature>
<dbReference type="EMBL" id="KZ149975">
    <property type="protein sequence ID" value="PZC75948.1"/>
    <property type="molecule type" value="Genomic_DNA"/>
</dbReference>
<feature type="compositionally biased region" description="Basic and acidic residues" evidence="6">
    <location>
        <begin position="461"/>
        <end position="475"/>
    </location>
</feature>
<dbReference type="OrthoDB" id="433512at2759"/>
<evidence type="ECO:0000256" key="7">
    <source>
        <dbReference type="SAM" id="Phobius"/>
    </source>
</evidence>
<dbReference type="Gene3D" id="1.20.1250.20">
    <property type="entry name" value="MFS general substrate transporter like domains"/>
    <property type="match status" value="1"/>
</dbReference>
<dbReference type="Pfam" id="PF07690">
    <property type="entry name" value="MFS_1"/>
    <property type="match status" value="1"/>
</dbReference>
<feature type="compositionally biased region" description="Polar residues" evidence="6">
    <location>
        <begin position="532"/>
        <end position="551"/>
    </location>
</feature>
<dbReference type="GO" id="GO:0016020">
    <property type="term" value="C:membrane"/>
    <property type="evidence" value="ECO:0007669"/>
    <property type="project" value="UniProtKB-SubCell"/>
</dbReference>
<keyword evidence="2" id="KW-0813">Transport</keyword>
<dbReference type="GO" id="GO:0022857">
    <property type="term" value="F:transmembrane transporter activity"/>
    <property type="evidence" value="ECO:0007669"/>
    <property type="project" value="InterPro"/>
</dbReference>
<keyword evidence="5 7" id="KW-0472">Membrane</keyword>
<feature type="compositionally biased region" description="Polar residues" evidence="6">
    <location>
        <begin position="574"/>
        <end position="639"/>
    </location>
</feature>
<feature type="compositionally biased region" description="Polar residues" evidence="6">
    <location>
        <begin position="686"/>
        <end position="699"/>
    </location>
</feature>
<feature type="transmembrane region" description="Helical" evidence="7">
    <location>
        <begin position="1233"/>
        <end position="1256"/>
    </location>
</feature>
<feature type="transmembrane region" description="Helical" evidence="7">
    <location>
        <begin position="1200"/>
        <end position="1221"/>
    </location>
</feature>
<feature type="transmembrane region" description="Helical" evidence="7">
    <location>
        <begin position="921"/>
        <end position="942"/>
    </location>
</feature>
<feature type="compositionally biased region" description="Basic and acidic residues" evidence="6">
    <location>
        <begin position="557"/>
        <end position="573"/>
    </location>
</feature>
<feature type="compositionally biased region" description="Basic and acidic residues" evidence="6">
    <location>
        <begin position="306"/>
        <end position="320"/>
    </location>
</feature>
<evidence type="ECO:0000259" key="8">
    <source>
        <dbReference type="PROSITE" id="PS50850"/>
    </source>
</evidence>
<evidence type="ECO:0000313" key="10">
    <source>
        <dbReference type="Proteomes" id="UP000249218"/>
    </source>
</evidence>
<protein>
    <recommendedName>
        <fullName evidence="8">Major facilitator superfamily (MFS) profile domain-containing protein</fullName>
    </recommendedName>
</protein>
<feature type="compositionally biased region" description="Basic and acidic residues" evidence="6">
    <location>
        <begin position="748"/>
        <end position="761"/>
    </location>
</feature>
<feature type="compositionally biased region" description="Basic and acidic residues" evidence="6">
    <location>
        <begin position="640"/>
        <end position="653"/>
    </location>
</feature>
<feature type="region of interest" description="Disordered" evidence="6">
    <location>
        <begin position="175"/>
        <end position="774"/>
    </location>
</feature>